<dbReference type="GO" id="GO:0050660">
    <property type="term" value="F:flavin adenine dinucleotide binding"/>
    <property type="evidence" value="ECO:0007669"/>
    <property type="project" value="InterPro"/>
</dbReference>
<protein>
    <submittedName>
        <fullName evidence="7">Ion transporter</fullName>
    </submittedName>
</protein>
<evidence type="ECO:0000313" key="8">
    <source>
        <dbReference type="Proteomes" id="UP000644699"/>
    </source>
</evidence>
<dbReference type="FunFam" id="3.10.580.10:FF:000002">
    <property type="entry name" value="Magnesium/cobalt efflux protein CorC"/>
    <property type="match status" value="1"/>
</dbReference>
<dbReference type="InterPro" id="IPR046342">
    <property type="entry name" value="CBS_dom_sf"/>
</dbReference>
<dbReference type="CDD" id="cd04590">
    <property type="entry name" value="CBS_pair_CorC_HlyC_assoc"/>
    <property type="match status" value="1"/>
</dbReference>
<evidence type="ECO:0000256" key="4">
    <source>
        <dbReference type="PROSITE-ProRule" id="PRU00703"/>
    </source>
</evidence>
<evidence type="ECO:0000256" key="1">
    <source>
        <dbReference type="ARBA" id="ARBA00006446"/>
    </source>
</evidence>
<feature type="compositionally biased region" description="Basic and acidic residues" evidence="5">
    <location>
        <begin position="14"/>
        <end position="30"/>
    </location>
</feature>
<proteinExistence type="inferred from homology"/>
<dbReference type="Pfam" id="PF00571">
    <property type="entry name" value="CBS"/>
    <property type="match status" value="2"/>
</dbReference>
<dbReference type="AlphaFoldDB" id="A0A917EDM3"/>
<dbReference type="SMART" id="SM01091">
    <property type="entry name" value="CorC_HlyC"/>
    <property type="match status" value="1"/>
</dbReference>
<keyword evidence="3 4" id="KW-0129">CBS domain</keyword>
<evidence type="ECO:0000256" key="5">
    <source>
        <dbReference type="SAM" id="MobiDB-lite"/>
    </source>
</evidence>
<sequence length="349" mass="38405">MNIRSMNEAQAEAGAEREGPSERVREEDRSPAAAEAAAETTWPGFLAGMVQFLRPRASSSRQDLAEALLKGTGDGTFSSEERAMLANILALREVRASDVMVPRAEIRAIESSATLGEVMLEFQESGHSRMPVYGEDLDDPKGMVHFRDVLLHVVETARVPSDSRGERLDLGRITLDTPMEALGILRKVLFVPPSMLASDLMARMRSTRTQMALVIDEYGGTDGLVTLEDIIETVVGEIEDEHDDEEMLVAERGDGVFDVDARADLADVRRVVGADFDVAPYEDEADTLGGMVFAELGRVPQVGETLEMLPGFVFEVLEADPRRLRQIRIRRRMGEARARGDGGDHLHLS</sequence>
<feature type="domain" description="CBS" evidence="6">
    <location>
        <begin position="184"/>
        <end position="241"/>
    </location>
</feature>
<organism evidence="7 8">
    <name type="scientific">Aureimonas endophytica</name>
    <dbReference type="NCBI Taxonomy" id="2027858"/>
    <lineage>
        <taxon>Bacteria</taxon>
        <taxon>Pseudomonadati</taxon>
        <taxon>Pseudomonadota</taxon>
        <taxon>Alphaproteobacteria</taxon>
        <taxon>Hyphomicrobiales</taxon>
        <taxon>Aurantimonadaceae</taxon>
        <taxon>Aureimonas</taxon>
    </lineage>
</organism>
<dbReference type="PANTHER" id="PTHR22777">
    <property type="entry name" value="HEMOLYSIN-RELATED"/>
    <property type="match status" value="1"/>
</dbReference>
<comment type="similarity">
    <text evidence="1">Belongs to the UPF0053 family. Hemolysin C subfamily.</text>
</comment>
<dbReference type="EMBL" id="BMIQ01000010">
    <property type="protein sequence ID" value="GGE21908.1"/>
    <property type="molecule type" value="Genomic_DNA"/>
</dbReference>
<dbReference type="InterPro" id="IPR044751">
    <property type="entry name" value="Ion_transp-like_CBS"/>
</dbReference>
<evidence type="ECO:0000259" key="6">
    <source>
        <dbReference type="PROSITE" id="PS51371"/>
    </source>
</evidence>
<name>A0A917EDM3_9HYPH</name>
<dbReference type="Gene3D" id="3.10.580.10">
    <property type="entry name" value="CBS-domain"/>
    <property type="match status" value="1"/>
</dbReference>
<dbReference type="Pfam" id="PF03471">
    <property type="entry name" value="CorC_HlyC"/>
    <property type="match status" value="1"/>
</dbReference>
<keyword evidence="2" id="KW-0677">Repeat</keyword>
<dbReference type="Proteomes" id="UP000644699">
    <property type="component" value="Unassembled WGS sequence"/>
</dbReference>
<accession>A0A917EDM3</accession>
<evidence type="ECO:0000313" key="7">
    <source>
        <dbReference type="EMBL" id="GGE21908.1"/>
    </source>
</evidence>
<dbReference type="RefSeq" id="WP_188912818.1">
    <property type="nucleotide sequence ID" value="NZ_BMIQ01000010.1"/>
</dbReference>
<gene>
    <name evidence="7" type="ORF">GCM10011390_46560</name>
</gene>
<keyword evidence="8" id="KW-1185">Reference proteome</keyword>
<feature type="region of interest" description="Disordered" evidence="5">
    <location>
        <begin position="1"/>
        <end position="38"/>
    </location>
</feature>
<dbReference type="SUPFAM" id="SSF54631">
    <property type="entry name" value="CBS-domain pair"/>
    <property type="match status" value="1"/>
</dbReference>
<dbReference type="InterPro" id="IPR005170">
    <property type="entry name" value="Transptr-assoc_dom"/>
</dbReference>
<dbReference type="InterPro" id="IPR016169">
    <property type="entry name" value="FAD-bd_PCMH_sub2"/>
</dbReference>
<dbReference type="SUPFAM" id="SSF56176">
    <property type="entry name" value="FAD-binding/transporter-associated domain-like"/>
    <property type="match status" value="1"/>
</dbReference>
<dbReference type="PROSITE" id="PS51371">
    <property type="entry name" value="CBS"/>
    <property type="match status" value="2"/>
</dbReference>
<evidence type="ECO:0000256" key="2">
    <source>
        <dbReference type="ARBA" id="ARBA00022737"/>
    </source>
</evidence>
<reference evidence="7" key="2">
    <citation type="submission" date="2020-09" db="EMBL/GenBank/DDBJ databases">
        <authorList>
            <person name="Sun Q."/>
            <person name="Zhou Y."/>
        </authorList>
    </citation>
    <scope>NUCLEOTIDE SEQUENCE</scope>
    <source>
        <strain evidence="7">CGMCC 1.15367</strain>
    </source>
</reference>
<dbReference type="InterPro" id="IPR036318">
    <property type="entry name" value="FAD-bd_PCMH-like_sf"/>
</dbReference>
<feature type="domain" description="CBS" evidence="6">
    <location>
        <begin position="100"/>
        <end position="161"/>
    </location>
</feature>
<dbReference type="Gene3D" id="3.30.465.10">
    <property type="match status" value="1"/>
</dbReference>
<reference evidence="7" key="1">
    <citation type="journal article" date="2014" name="Int. J. Syst. Evol. Microbiol.">
        <title>Complete genome sequence of Corynebacterium casei LMG S-19264T (=DSM 44701T), isolated from a smear-ripened cheese.</title>
        <authorList>
            <consortium name="US DOE Joint Genome Institute (JGI-PGF)"/>
            <person name="Walter F."/>
            <person name="Albersmeier A."/>
            <person name="Kalinowski J."/>
            <person name="Ruckert C."/>
        </authorList>
    </citation>
    <scope>NUCLEOTIDE SEQUENCE</scope>
    <source>
        <strain evidence="7">CGMCC 1.15367</strain>
    </source>
</reference>
<dbReference type="PANTHER" id="PTHR22777:SF27">
    <property type="entry name" value="MAGNESIUM AND COBALT EFFLUX PROTEIN CORC"/>
    <property type="match status" value="1"/>
</dbReference>
<dbReference type="GO" id="GO:0005886">
    <property type="term" value="C:plasma membrane"/>
    <property type="evidence" value="ECO:0007669"/>
    <property type="project" value="TreeGrafter"/>
</dbReference>
<evidence type="ECO:0000256" key="3">
    <source>
        <dbReference type="ARBA" id="ARBA00023122"/>
    </source>
</evidence>
<comment type="caution">
    <text evidence="7">The sequence shown here is derived from an EMBL/GenBank/DDBJ whole genome shotgun (WGS) entry which is preliminary data.</text>
</comment>
<dbReference type="InterPro" id="IPR000644">
    <property type="entry name" value="CBS_dom"/>
</dbReference>